<dbReference type="PRINTS" id="PR00260">
    <property type="entry name" value="CHEMTRNSDUCR"/>
</dbReference>
<keyword evidence="3 5" id="KW-0807">Transducer</keyword>
<name>A0ABU0MD78_9PROT</name>
<evidence type="ECO:0000256" key="1">
    <source>
        <dbReference type="ARBA" id="ARBA00004429"/>
    </source>
</evidence>
<dbReference type="SMART" id="SM00304">
    <property type="entry name" value="HAMP"/>
    <property type="match status" value="1"/>
</dbReference>
<sequence length="564" mass="59046">MSRWLSNLPLAGKVALPIAILAAVLAAILWQAADGLGRLSDRSELITDTIARRLEFVLAMQAAVNNAAVNEKNAILDSDPERIRGFKADYDRSIADAIADADRLVALADGEERRAVNRRIKELIQDYDAVTGTVWKFAMANDDGQAYRISGLEGREARRRVVEAIAQRVTINERQMEEARTGVVELAGRVRIILFSVAGAGSVLAFALLTWLVAAFIVGPLTAMARAMERLARGDLETAVHGTDRRDEVGSLARSLQVFKDAALANRRMEAEQQAEAARKADRQRRIEELIAGFDRAMTGALGSVAAASTVLGRTAQGMTALADQTNRQAAVSAAAAEQTSANVQTVAAATEEMAASIQEIGRQAADSNGIASRAASQAQATTGSVRGLAEQVGRIGEVVDLIRGIAAQTNLLALNATIEAARAGEAGKGFAVVAGEVKQLASQTARATEEVATHIAAVQQATGGTVDAIAAIGDTIASINEIASSIAAGVEEQNATTGEIARNVQQAALGTQEVSEVVVQVRQAAVDTGAAAGQVLDASAELGRQAETLRSGIETFLADIRAA</sequence>
<dbReference type="RefSeq" id="WP_246512685.1">
    <property type="nucleotide sequence ID" value="NZ_JAGINO010000001.1"/>
</dbReference>
<feature type="domain" description="HAMP" evidence="9">
    <location>
        <begin position="215"/>
        <end position="268"/>
    </location>
</feature>
<keyword evidence="2" id="KW-0997">Cell inner membrane</keyword>
<comment type="caution">
    <text evidence="10">The sequence shown here is derived from an EMBL/GenBank/DDBJ whole genome shotgun (WGS) entry which is preliminary data.</text>
</comment>
<evidence type="ECO:0000256" key="2">
    <source>
        <dbReference type="ARBA" id="ARBA00022519"/>
    </source>
</evidence>
<proteinExistence type="inferred from homology"/>
<evidence type="ECO:0000259" key="8">
    <source>
        <dbReference type="PROSITE" id="PS50192"/>
    </source>
</evidence>
<dbReference type="PROSITE" id="PS50192">
    <property type="entry name" value="T_SNARE"/>
    <property type="match status" value="1"/>
</dbReference>
<dbReference type="Gene3D" id="6.10.340.10">
    <property type="match status" value="1"/>
</dbReference>
<dbReference type="PROSITE" id="PS50111">
    <property type="entry name" value="CHEMOTAXIS_TRANSDUC_2"/>
    <property type="match status" value="1"/>
</dbReference>
<dbReference type="PANTHER" id="PTHR32089">
    <property type="entry name" value="METHYL-ACCEPTING CHEMOTAXIS PROTEIN MCPB"/>
    <property type="match status" value="1"/>
</dbReference>
<dbReference type="PANTHER" id="PTHR32089:SF112">
    <property type="entry name" value="LYSOZYME-LIKE PROTEIN-RELATED"/>
    <property type="match status" value="1"/>
</dbReference>
<evidence type="ECO:0000259" key="7">
    <source>
        <dbReference type="PROSITE" id="PS50111"/>
    </source>
</evidence>
<evidence type="ECO:0000256" key="5">
    <source>
        <dbReference type="PROSITE-ProRule" id="PRU00284"/>
    </source>
</evidence>
<feature type="domain" description="Methyl-accepting transducer" evidence="7">
    <location>
        <begin position="308"/>
        <end position="530"/>
    </location>
</feature>
<dbReference type="Proteomes" id="UP001244552">
    <property type="component" value="Unassembled WGS sequence"/>
</dbReference>
<evidence type="ECO:0000256" key="3">
    <source>
        <dbReference type="ARBA" id="ARBA00023224"/>
    </source>
</evidence>
<evidence type="ECO:0000256" key="4">
    <source>
        <dbReference type="ARBA" id="ARBA00029447"/>
    </source>
</evidence>
<keyword evidence="6" id="KW-0472">Membrane</keyword>
<comment type="subcellular location">
    <subcellularLocation>
        <location evidence="1">Cell inner membrane</location>
        <topology evidence="1">Multi-pass membrane protein</topology>
    </subcellularLocation>
</comment>
<keyword evidence="11" id="KW-1185">Reference proteome</keyword>
<keyword evidence="6" id="KW-0812">Transmembrane</keyword>
<dbReference type="CDD" id="cd06225">
    <property type="entry name" value="HAMP"/>
    <property type="match status" value="1"/>
</dbReference>
<dbReference type="InterPro" id="IPR003660">
    <property type="entry name" value="HAMP_dom"/>
</dbReference>
<gene>
    <name evidence="10" type="ORF">QO018_000213</name>
</gene>
<comment type="similarity">
    <text evidence="4">Belongs to the methyl-accepting chemotaxis (MCP) protein family.</text>
</comment>
<feature type="domain" description="T-SNARE coiled-coil homology" evidence="8">
    <location>
        <begin position="460"/>
        <end position="522"/>
    </location>
</feature>
<feature type="transmembrane region" description="Helical" evidence="6">
    <location>
        <begin position="14"/>
        <end position="33"/>
    </location>
</feature>
<dbReference type="InterPro" id="IPR004089">
    <property type="entry name" value="MCPsignal_dom"/>
</dbReference>
<evidence type="ECO:0000259" key="9">
    <source>
        <dbReference type="PROSITE" id="PS50885"/>
    </source>
</evidence>
<dbReference type="InterPro" id="IPR004090">
    <property type="entry name" value="Chemotax_Me-accpt_rcpt"/>
</dbReference>
<evidence type="ECO:0000256" key="6">
    <source>
        <dbReference type="SAM" id="Phobius"/>
    </source>
</evidence>
<reference evidence="10 11" key="1">
    <citation type="submission" date="2023-07" db="EMBL/GenBank/DDBJ databases">
        <title>Genomic Encyclopedia of Type Strains, Phase IV (KMG-IV): sequencing the most valuable type-strain genomes for metagenomic binning, comparative biology and taxonomic classification.</title>
        <authorList>
            <person name="Goeker M."/>
        </authorList>
    </citation>
    <scope>NUCLEOTIDE SEQUENCE [LARGE SCALE GENOMIC DNA]</scope>
    <source>
        <strain evidence="10 11">DSM 19922</strain>
    </source>
</reference>
<dbReference type="SMART" id="SM00283">
    <property type="entry name" value="MA"/>
    <property type="match status" value="1"/>
</dbReference>
<dbReference type="Pfam" id="PF00672">
    <property type="entry name" value="HAMP"/>
    <property type="match status" value="1"/>
</dbReference>
<evidence type="ECO:0000313" key="11">
    <source>
        <dbReference type="Proteomes" id="UP001244552"/>
    </source>
</evidence>
<dbReference type="SUPFAM" id="SSF58104">
    <property type="entry name" value="Methyl-accepting chemotaxis protein (MCP) signaling domain"/>
    <property type="match status" value="1"/>
</dbReference>
<dbReference type="PROSITE" id="PS50885">
    <property type="entry name" value="HAMP"/>
    <property type="match status" value="1"/>
</dbReference>
<accession>A0ABU0MD78</accession>
<dbReference type="EMBL" id="JAUSVU010000001">
    <property type="protein sequence ID" value="MDQ0531381.1"/>
    <property type="molecule type" value="Genomic_DNA"/>
</dbReference>
<dbReference type="InterPro" id="IPR000727">
    <property type="entry name" value="T_SNARE_dom"/>
</dbReference>
<evidence type="ECO:0000313" key="10">
    <source>
        <dbReference type="EMBL" id="MDQ0531381.1"/>
    </source>
</evidence>
<keyword evidence="6" id="KW-1133">Transmembrane helix</keyword>
<dbReference type="Pfam" id="PF00015">
    <property type="entry name" value="MCPsignal"/>
    <property type="match status" value="1"/>
</dbReference>
<dbReference type="Gene3D" id="1.10.287.950">
    <property type="entry name" value="Methyl-accepting chemotaxis protein"/>
    <property type="match status" value="1"/>
</dbReference>
<keyword evidence="2" id="KW-1003">Cell membrane</keyword>
<protein>
    <submittedName>
        <fullName evidence="10">Methyl-accepting chemotaxis protein</fullName>
    </submittedName>
</protein>
<organism evidence="10 11">
    <name type="scientific">Azospirillum picis</name>
    <dbReference type="NCBI Taxonomy" id="488438"/>
    <lineage>
        <taxon>Bacteria</taxon>
        <taxon>Pseudomonadati</taxon>
        <taxon>Pseudomonadota</taxon>
        <taxon>Alphaproteobacteria</taxon>
        <taxon>Rhodospirillales</taxon>
        <taxon>Azospirillaceae</taxon>
        <taxon>Azospirillum</taxon>
    </lineage>
</organism>
<feature type="transmembrane region" description="Helical" evidence="6">
    <location>
        <begin position="192"/>
        <end position="218"/>
    </location>
</feature>